<feature type="transmembrane region" description="Helical" evidence="1">
    <location>
        <begin position="7"/>
        <end position="28"/>
    </location>
</feature>
<organism evidence="2 3">
    <name type="scientific">Jhaorihella thermophila</name>
    <dbReference type="NCBI Taxonomy" id="488547"/>
    <lineage>
        <taxon>Bacteria</taxon>
        <taxon>Pseudomonadati</taxon>
        <taxon>Pseudomonadota</taxon>
        <taxon>Alphaproteobacteria</taxon>
        <taxon>Rhodobacterales</taxon>
        <taxon>Paracoccaceae</taxon>
        <taxon>Jhaorihella</taxon>
    </lineage>
</organism>
<evidence type="ECO:0000313" key="2">
    <source>
        <dbReference type="EMBL" id="SEG01338.1"/>
    </source>
</evidence>
<dbReference type="Proteomes" id="UP000236742">
    <property type="component" value="Unassembled WGS sequence"/>
</dbReference>
<proteinExistence type="predicted"/>
<gene>
    <name evidence="2" type="ORF">SAMN05421751_108178</name>
</gene>
<keyword evidence="3" id="KW-1185">Reference proteome</keyword>
<feature type="transmembrane region" description="Helical" evidence="1">
    <location>
        <begin position="34"/>
        <end position="54"/>
    </location>
</feature>
<reference evidence="2 3" key="1">
    <citation type="submission" date="2016-10" db="EMBL/GenBank/DDBJ databases">
        <authorList>
            <person name="de Groot N.N."/>
        </authorList>
    </citation>
    <scope>NUCLEOTIDE SEQUENCE [LARGE SCALE GENOMIC DNA]</scope>
    <source>
        <strain evidence="2 3">DSM 23413</strain>
    </source>
</reference>
<keyword evidence="1" id="KW-0472">Membrane</keyword>
<protein>
    <recommendedName>
        <fullName evidence="4">CTP synthetase</fullName>
    </recommendedName>
</protein>
<accession>A0A1H5WPR2</accession>
<evidence type="ECO:0000256" key="1">
    <source>
        <dbReference type="SAM" id="Phobius"/>
    </source>
</evidence>
<evidence type="ECO:0008006" key="4">
    <source>
        <dbReference type="Google" id="ProtNLM"/>
    </source>
</evidence>
<name>A0A1H5WPR2_9RHOB</name>
<sequence>MFHLYLILHLFIGATLSGIGIVAVLLSGVAGTGALLAAIGLGFAVAFPVARVVARNLTGK</sequence>
<evidence type="ECO:0000313" key="3">
    <source>
        <dbReference type="Proteomes" id="UP000236742"/>
    </source>
</evidence>
<keyword evidence="1" id="KW-0812">Transmembrane</keyword>
<dbReference type="AlphaFoldDB" id="A0A1H5WPR2"/>
<keyword evidence="1" id="KW-1133">Transmembrane helix</keyword>
<dbReference type="EMBL" id="FNVD01000008">
    <property type="protein sequence ID" value="SEG01338.1"/>
    <property type="molecule type" value="Genomic_DNA"/>
</dbReference>